<evidence type="ECO:0000313" key="2">
    <source>
        <dbReference type="Proteomes" id="UP000325440"/>
    </source>
</evidence>
<reference evidence="1 2" key="1">
    <citation type="submission" date="2019-08" db="EMBL/GenBank/DDBJ databases">
        <authorList>
            <person name="Alioto T."/>
            <person name="Alioto T."/>
            <person name="Gomez Garrido J."/>
        </authorList>
    </citation>
    <scope>NUCLEOTIDE SEQUENCE [LARGE SCALE GENOMIC DNA]</scope>
</reference>
<dbReference type="AlphaFoldDB" id="A0A5E4NRC0"/>
<sequence>MSNSQCSAEFTQAAIALKTSLTVPVSDRRKLCKIIAAYHPCPVPSPFRVDQSWDVMINRFVAMHPAGHCRNDLTAKDLSLLVAERTDFTTKPYKR</sequence>
<gene>
    <name evidence="1" type="ORF">CINCED_3A021468</name>
</gene>
<organism evidence="1 2">
    <name type="scientific">Cinara cedri</name>
    <dbReference type="NCBI Taxonomy" id="506608"/>
    <lineage>
        <taxon>Eukaryota</taxon>
        <taxon>Metazoa</taxon>
        <taxon>Ecdysozoa</taxon>
        <taxon>Arthropoda</taxon>
        <taxon>Hexapoda</taxon>
        <taxon>Insecta</taxon>
        <taxon>Pterygota</taxon>
        <taxon>Neoptera</taxon>
        <taxon>Paraneoptera</taxon>
        <taxon>Hemiptera</taxon>
        <taxon>Sternorrhyncha</taxon>
        <taxon>Aphidomorpha</taxon>
        <taxon>Aphidoidea</taxon>
        <taxon>Aphididae</taxon>
        <taxon>Lachninae</taxon>
        <taxon>Cinara</taxon>
    </lineage>
</organism>
<protein>
    <submittedName>
        <fullName evidence="1">Uncharacterized protein</fullName>
    </submittedName>
</protein>
<proteinExistence type="predicted"/>
<dbReference type="Proteomes" id="UP000325440">
    <property type="component" value="Unassembled WGS sequence"/>
</dbReference>
<keyword evidence="2" id="KW-1185">Reference proteome</keyword>
<accession>A0A5E4NRC0</accession>
<name>A0A5E4NRC0_9HEMI</name>
<dbReference type="EMBL" id="CABPRJ010002427">
    <property type="protein sequence ID" value="VVC46006.1"/>
    <property type="molecule type" value="Genomic_DNA"/>
</dbReference>
<evidence type="ECO:0000313" key="1">
    <source>
        <dbReference type="EMBL" id="VVC46006.1"/>
    </source>
</evidence>